<dbReference type="EMBL" id="JACHJQ010000011">
    <property type="protein sequence ID" value="MBB4912143.1"/>
    <property type="molecule type" value="Genomic_DNA"/>
</dbReference>
<dbReference type="GO" id="GO:0008233">
    <property type="term" value="F:peptidase activity"/>
    <property type="evidence" value="ECO:0007669"/>
    <property type="project" value="UniProtKB-KW"/>
</dbReference>
<name>A0A7W7QET9_9PSEU</name>
<evidence type="ECO:0000313" key="3">
    <source>
        <dbReference type="Proteomes" id="UP000520767"/>
    </source>
</evidence>
<feature type="transmembrane region" description="Helical" evidence="1">
    <location>
        <begin position="46"/>
        <end position="66"/>
    </location>
</feature>
<keyword evidence="1" id="KW-0812">Transmembrane</keyword>
<keyword evidence="1" id="KW-0472">Membrane</keyword>
<dbReference type="RefSeq" id="WP_184816097.1">
    <property type="nucleotide sequence ID" value="NZ_JACHJQ010000011.1"/>
</dbReference>
<reference evidence="2 3" key="1">
    <citation type="submission" date="2020-08" db="EMBL/GenBank/DDBJ databases">
        <title>Genomic Encyclopedia of Type Strains, Phase III (KMG-III): the genomes of soil and plant-associated and newly described type strains.</title>
        <authorList>
            <person name="Whitman W."/>
        </authorList>
    </citation>
    <scope>NUCLEOTIDE SEQUENCE [LARGE SCALE GENOMIC DNA]</scope>
    <source>
        <strain evidence="2 3">CECT 8960</strain>
    </source>
</reference>
<evidence type="ECO:0000313" key="2">
    <source>
        <dbReference type="EMBL" id="MBB4912143.1"/>
    </source>
</evidence>
<keyword evidence="3" id="KW-1185">Reference proteome</keyword>
<keyword evidence="2" id="KW-0378">Hydrolase</keyword>
<evidence type="ECO:0000256" key="1">
    <source>
        <dbReference type="SAM" id="Phobius"/>
    </source>
</evidence>
<proteinExistence type="predicted"/>
<dbReference type="GO" id="GO:0006508">
    <property type="term" value="P:proteolysis"/>
    <property type="evidence" value="ECO:0007669"/>
    <property type="project" value="UniProtKB-KW"/>
</dbReference>
<keyword evidence="2" id="KW-0645">Protease</keyword>
<organism evidence="2 3">
    <name type="scientific">Actinophytocola algeriensis</name>
    <dbReference type="NCBI Taxonomy" id="1768010"/>
    <lineage>
        <taxon>Bacteria</taxon>
        <taxon>Bacillati</taxon>
        <taxon>Actinomycetota</taxon>
        <taxon>Actinomycetes</taxon>
        <taxon>Pseudonocardiales</taxon>
        <taxon>Pseudonocardiaceae</taxon>
    </lineage>
</organism>
<protein>
    <submittedName>
        <fullName evidence="2">Membrane protein implicated in regulation of membrane protease activity</fullName>
    </submittedName>
</protein>
<sequence length="87" mass="9516">MLRRRPRRTAPSWVRHPAVAPLFLATLYLAATVVNVLLAITMNTWWPAVFATLLALVTVLCATAAWRRLRRLSALTDGTAGTVTTGS</sequence>
<dbReference type="AlphaFoldDB" id="A0A7W7QET9"/>
<keyword evidence="1" id="KW-1133">Transmembrane helix</keyword>
<gene>
    <name evidence="2" type="ORF">FHR82_008414</name>
</gene>
<accession>A0A7W7QET9</accession>
<feature type="transmembrane region" description="Helical" evidence="1">
    <location>
        <begin position="21"/>
        <end position="40"/>
    </location>
</feature>
<comment type="caution">
    <text evidence="2">The sequence shown here is derived from an EMBL/GenBank/DDBJ whole genome shotgun (WGS) entry which is preliminary data.</text>
</comment>
<dbReference type="Proteomes" id="UP000520767">
    <property type="component" value="Unassembled WGS sequence"/>
</dbReference>